<proteinExistence type="inferred from homology"/>
<dbReference type="FunFam" id="2.40.10.10:FF:000002">
    <property type="entry name" value="Transmembrane protease serine"/>
    <property type="match status" value="1"/>
</dbReference>
<reference evidence="7" key="1">
    <citation type="submission" date="2022-01" db="EMBL/GenBank/DDBJ databases">
        <authorList>
            <person name="King R."/>
        </authorList>
    </citation>
    <scope>NUCLEOTIDE SEQUENCE</scope>
</reference>
<sequence length="371" mass="39007">MYRVKFLIILTIFKYGNPQTVPNVCFCVTAGSCATLGSGGPVVPTLPPNSGSNDGTGNIDIRIQTSGTGPSGGTGTTQLLTSVAGSGLTPVINSPATCQAGLERCCPSTGYQCGYRFPPIAGARAPIAGSGQSNYMSYPWQAVLLASDNSFQGSGVLIDHLHVLTAAHKLNESTVFGRLLKVRLGEWDASSLNQVITPQEYQVARIFIHPQFTASNLRNSIAILRLSTPVTLGTTPSITPGCLPTSLVNGVRCFVSGWGRQDFTPNSQYSPIQKEVDLPIIDQNTCQNQLRATRLGSGFALDFQSFMCAGGEAGKDACIGDGGSPLSCQIGANWFAVGLVAWGIGCGTTGVPGVYINVANYISWIQQTTRS</sequence>
<dbReference type="GO" id="GO:0006508">
    <property type="term" value="P:proteolysis"/>
    <property type="evidence" value="ECO:0007669"/>
    <property type="project" value="InterPro"/>
</dbReference>
<evidence type="ECO:0000256" key="5">
    <source>
        <dbReference type="SAM" id="SignalP"/>
    </source>
</evidence>
<accession>A0A9N9S7B3</accession>
<dbReference type="PROSITE" id="PS50240">
    <property type="entry name" value="TRYPSIN_DOM"/>
    <property type="match status" value="1"/>
</dbReference>
<dbReference type="PROSITE" id="PS51257">
    <property type="entry name" value="PROKAR_LIPOPROTEIN"/>
    <property type="match status" value="1"/>
</dbReference>
<evidence type="ECO:0000256" key="3">
    <source>
        <dbReference type="ARBA" id="ARBA00024195"/>
    </source>
</evidence>
<dbReference type="PRINTS" id="PR00722">
    <property type="entry name" value="CHYMOTRYPSIN"/>
</dbReference>
<dbReference type="InterPro" id="IPR001254">
    <property type="entry name" value="Trypsin_dom"/>
</dbReference>
<dbReference type="EMBL" id="OU895880">
    <property type="protein sequence ID" value="CAG9811605.1"/>
    <property type="molecule type" value="Genomic_DNA"/>
</dbReference>
<evidence type="ECO:0000313" key="8">
    <source>
        <dbReference type="Proteomes" id="UP001153620"/>
    </source>
</evidence>
<dbReference type="InterPro" id="IPR001314">
    <property type="entry name" value="Peptidase_S1A"/>
</dbReference>
<name>A0A9N9S7B3_9DIPT</name>
<dbReference type="GO" id="GO:0004252">
    <property type="term" value="F:serine-type endopeptidase activity"/>
    <property type="evidence" value="ECO:0007669"/>
    <property type="project" value="InterPro"/>
</dbReference>
<keyword evidence="8" id="KW-1185">Reference proteome</keyword>
<evidence type="ECO:0000256" key="1">
    <source>
        <dbReference type="ARBA" id="ARBA00023157"/>
    </source>
</evidence>
<evidence type="ECO:0000256" key="2">
    <source>
        <dbReference type="ARBA" id="ARBA00023180"/>
    </source>
</evidence>
<comment type="similarity">
    <text evidence="3">Belongs to the peptidase S1 family. CLIP subfamily.</text>
</comment>
<evidence type="ECO:0000256" key="4">
    <source>
        <dbReference type="SAM" id="MobiDB-lite"/>
    </source>
</evidence>
<evidence type="ECO:0000259" key="6">
    <source>
        <dbReference type="PROSITE" id="PS50240"/>
    </source>
</evidence>
<dbReference type="OrthoDB" id="6656697at2759"/>
<feature type="region of interest" description="Disordered" evidence="4">
    <location>
        <begin position="46"/>
        <end position="75"/>
    </location>
</feature>
<keyword evidence="2" id="KW-0325">Glycoprotein</keyword>
<keyword evidence="5" id="KW-0732">Signal</keyword>
<dbReference type="Proteomes" id="UP001153620">
    <property type="component" value="Chromosome 4"/>
</dbReference>
<dbReference type="PANTHER" id="PTHR24256">
    <property type="entry name" value="TRYPTASE-RELATED"/>
    <property type="match status" value="1"/>
</dbReference>
<gene>
    <name evidence="7" type="ORF">CHIRRI_LOCUS14412</name>
</gene>
<dbReference type="SMART" id="SM00020">
    <property type="entry name" value="Tryp_SPc"/>
    <property type="match status" value="1"/>
</dbReference>
<dbReference type="InterPro" id="IPR009003">
    <property type="entry name" value="Peptidase_S1_PA"/>
</dbReference>
<dbReference type="InterPro" id="IPR051487">
    <property type="entry name" value="Ser/Thr_Proteases_Immune/Dev"/>
</dbReference>
<feature type="signal peptide" evidence="5">
    <location>
        <begin position="1"/>
        <end position="18"/>
    </location>
</feature>
<protein>
    <recommendedName>
        <fullName evidence="6">Peptidase S1 domain-containing protein</fullName>
    </recommendedName>
</protein>
<dbReference type="CDD" id="cd00190">
    <property type="entry name" value="Tryp_SPc"/>
    <property type="match status" value="1"/>
</dbReference>
<reference evidence="7" key="2">
    <citation type="submission" date="2022-10" db="EMBL/GenBank/DDBJ databases">
        <authorList>
            <consortium name="ENA_rothamsted_submissions"/>
            <consortium name="culmorum"/>
            <person name="King R."/>
        </authorList>
    </citation>
    <scope>NUCLEOTIDE SEQUENCE</scope>
</reference>
<feature type="chain" id="PRO_5040324985" description="Peptidase S1 domain-containing protein" evidence="5">
    <location>
        <begin position="19"/>
        <end position="371"/>
    </location>
</feature>
<dbReference type="SUPFAM" id="SSF50494">
    <property type="entry name" value="Trypsin-like serine proteases"/>
    <property type="match status" value="1"/>
</dbReference>
<dbReference type="AlphaFoldDB" id="A0A9N9S7B3"/>
<keyword evidence="1" id="KW-1015">Disulfide bond</keyword>
<feature type="domain" description="Peptidase S1" evidence="6">
    <location>
        <begin position="127"/>
        <end position="370"/>
    </location>
</feature>
<dbReference type="Gene3D" id="2.40.10.10">
    <property type="entry name" value="Trypsin-like serine proteases"/>
    <property type="match status" value="1"/>
</dbReference>
<evidence type="ECO:0000313" key="7">
    <source>
        <dbReference type="EMBL" id="CAG9811605.1"/>
    </source>
</evidence>
<dbReference type="Pfam" id="PF00089">
    <property type="entry name" value="Trypsin"/>
    <property type="match status" value="1"/>
</dbReference>
<organism evidence="7 8">
    <name type="scientific">Chironomus riparius</name>
    <dbReference type="NCBI Taxonomy" id="315576"/>
    <lineage>
        <taxon>Eukaryota</taxon>
        <taxon>Metazoa</taxon>
        <taxon>Ecdysozoa</taxon>
        <taxon>Arthropoda</taxon>
        <taxon>Hexapoda</taxon>
        <taxon>Insecta</taxon>
        <taxon>Pterygota</taxon>
        <taxon>Neoptera</taxon>
        <taxon>Endopterygota</taxon>
        <taxon>Diptera</taxon>
        <taxon>Nematocera</taxon>
        <taxon>Chironomoidea</taxon>
        <taxon>Chironomidae</taxon>
        <taxon>Chironominae</taxon>
        <taxon>Chironomus</taxon>
    </lineage>
</organism>
<dbReference type="InterPro" id="IPR043504">
    <property type="entry name" value="Peptidase_S1_PA_chymotrypsin"/>
</dbReference>